<feature type="transmembrane region" description="Helical" evidence="1">
    <location>
        <begin position="86"/>
        <end position="107"/>
    </location>
</feature>
<accession>A0A543FVD4</accession>
<reference evidence="2 3" key="1">
    <citation type="submission" date="2019-06" db="EMBL/GenBank/DDBJ databases">
        <title>Sequencing the genomes of 1000 actinobacteria strains.</title>
        <authorList>
            <person name="Klenk H.-P."/>
        </authorList>
    </citation>
    <scope>NUCLEOTIDE SEQUENCE [LARGE SCALE GENOMIC DNA]</scope>
    <source>
        <strain evidence="2 3">DSM 45511</strain>
    </source>
</reference>
<feature type="transmembrane region" description="Helical" evidence="1">
    <location>
        <begin position="12"/>
        <end position="35"/>
    </location>
</feature>
<evidence type="ECO:0000256" key="1">
    <source>
        <dbReference type="SAM" id="Phobius"/>
    </source>
</evidence>
<proteinExistence type="predicted"/>
<protein>
    <submittedName>
        <fullName evidence="2">Putative membrane protein</fullName>
    </submittedName>
</protein>
<keyword evidence="1" id="KW-1133">Transmembrane helix</keyword>
<gene>
    <name evidence="2" type="ORF">FB388_4922</name>
</gene>
<evidence type="ECO:0000313" key="3">
    <source>
        <dbReference type="Proteomes" id="UP000319818"/>
    </source>
</evidence>
<evidence type="ECO:0000313" key="2">
    <source>
        <dbReference type="EMBL" id="TQM37704.1"/>
    </source>
</evidence>
<sequence>MRLRSWQAANLLPATIAMGLVAGVFGDWAVTIMPGLRATDDRTFVGAFQALDRAIYSPLFMLTFTGALVFTAVAAVLYVRGDDRSPLPWVAVAFGLYLATFVITMAVNVPLGNGLVAAGAPDRIADLAAVRDAFDETRWARWHVVRTLATAAAFGCLVRALVLHARASVPGGPRWLDDGRRPAGR</sequence>
<dbReference type="InterPro" id="IPR013901">
    <property type="entry name" value="Anthrone_oxy"/>
</dbReference>
<comment type="caution">
    <text evidence="2">The sequence shown here is derived from an EMBL/GenBank/DDBJ whole genome shotgun (WGS) entry which is preliminary data.</text>
</comment>
<keyword evidence="3" id="KW-1185">Reference proteome</keyword>
<dbReference type="OrthoDB" id="428263at2"/>
<dbReference type="RefSeq" id="WP_142104482.1">
    <property type="nucleotide sequence ID" value="NZ_VFPH01000002.1"/>
</dbReference>
<dbReference type="EMBL" id="VFPH01000002">
    <property type="protein sequence ID" value="TQM37704.1"/>
    <property type="molecule type" value="Genomic_DNA"/>
</dbReference>
<feature type="transmembrane region" description="Helical" evidence="1">
    <location>
        <begin position="55"/>
        <end position="79"/>
    </location>
</feature>
<dbReference type="Proteomes" id="UP000319818">
    <property type="component" value="Unassembled WGS sequence"/>
</dbReference>
<keyword evidence="1" id="KW-0472">Membrane</keyword>
<dbReference type="Pfam" id="PF08592">
    <property type="entry name" value="Anthrone_oxy"/>
    <property type="match status" value="1"/>
</dbReference>
<keyword evidence="1" id="KW-0812">Transmembrane</keyword>
<organism evidence="2 3">
    <name type="scientific">Pseudonocardia cypriaca</name>
    <dbReference type="NCBI Taxonomy" id="882449"/>
    <lineage>
        <taxon>Bacteria</taxon>
        <taxon>Bacillati</taxon>
        <taxon>Actinomycetota</taxon>
        <taxon>Actinomycetes</taxon>
        <taxon>Pseudonocardiales</taxon>
        <taxon>Pseudonocardiaceae</taxon>
        <taxon>Pseudonocardia</taxon>
    </lineage>
</organism>
<dbReference type="AlphaFoldDB" id="A0A543FVD4"/>
<name>A0A543FVD4_9PSEU</name>